<feature type="binding site" evidence="8">
    <location>
        <position position="179"/>
    </location>
    <ligand>
        <name>ATP</name>
        <dbReference type="ChEBI" id="CHEBI:30616"/>
    </ligand>
</feature>
<dbReference type="EMBL" id="CP002345">
    <property type="protein sequence ID" value="ADQ79448.1"/>
    <property type="molecule type" value="Genomic_DNA"/>
</dbReference>
<keyword evidence="6 8" id="KW-0067">ATP-binding</keyword>
<dbReference type="InterPro" id="IPR042176">
    <property type="entry name" value="Pantoate_ligase_C"/>
</dbReference>
<feature type="binding site" evidence="8">
    <location>
        <position position="61"/>
    </location>
    <ligand>
        <name>beta-alanine</name>
        <dbReference type="ChEBI" id="CHEBI:57966"/>
    </ligand>
</feature>
<dbReference type="GO" id="GO:0015940">
    <property type="term" value="P:pantothenate biosynthetic process"/>
    <property type="evidence" value="ECO:0007669"/>
    <property type="project" value="UniProtKB-UniRule"/>
</dbReference>
<organism evidence="9 10">
    <name type="scientific">Paludibacter propionicigenes (strain DSM 17365 / JCM 13257 / WB4)</name>
    <dbReference type="NCBI Taxonomy" id="694427"/>
    <lineage>
        <taxon>Bacteria</taxon>
        <taxon>Pseudomonadati</taxon>
        <taxon>Bacteroidota</taxon>
        <taxon>Bacteroidia</taxon>
        <taxon>Bacteroidales</taxon>
        <taxon>Paludibacteraceae</taxon>
        <taxon>Paludibacter</taxon>
    </lineage>
</organism>
<dbReference type="HAMAP" id="MF_00158">
    <property type="entry name" value="PanC"/>
    <property type="match status" value="1"/>
</dbReference>
<dbReference type="KEGG" id="ppn:Palpr_1302"/>
<dbReference type="OrthoDB" id="9773087at2"/>
<comment type="function">
    <text evidence="8">Catalyzes the condensation of pantoate with beta-alanine in an ATP-dependent reaction via a pantoyl-adenylate intermediate.</text>
</comment>
<reference key="1">
    <citation type="submission" date="2010-11" db="EMBL/GenBank/DDBJ databases">
        <title>The complete genome of Paludibacter propionicigenes DSM 17365.</title>
        <authorList>
            <consortium name="US DOE Joint Genome Institute (JGI-PGF)"/>
            <person name="Lucas S."/>
            <person name="Copeland A."/>
            <person name="Lapidus A."/>
            <person name="Bruce D."/>
            <person name="Goodwin L."/>
            <person name="Pitluck S."/>
            <person name="Kyrpides N."/>
            <person name="Mavromatis K."/>
            <person name="Ivanova N."/>
            <person name="Munk A.C."/>
            <person name="Brettin T."/>
            <person name="Detter J.C."/>
            <person name="Han C."/>
            <person name="Tapia R."/>
            <person name="Land M."/>
            <person name="Hauser L."/>
            <person name="Markowitz V."/>
            <person name="Cheng J.-F."/>
            <person name="Hugenholtz P."/>
            <person name="Woyke T."/>
            <person name="Wu D."/>
            <person name="Gronow S."/>
            <person name="Wellnitz S."/>
            <person name="Brambilla E."/>
            <person name="Klenk H.-P."/>
            <person name="Eisen J.A."/>
        </authorList>
    </citation>
    <scope>NUCLEOTIDE SEQUENCE</scope>
    <source>
        <strain>WB4</strain>
    </source>
</reference>
<comment type="subcellular location">
    <subcellularLocation>
        <location evidence="8">Cytoplasm</location>
    </subcellularLocation>
</comment>
<dbReference type="UniPathway" id="UPA00028">
    <property type="reaction ID" value="UER00005"/>
</dbReference>
<dbReference type="CDD" id="cd00560">
    <property type="entry name" value="PanC"/>
    <property type="match status" value="1"/>
</dbReference>
<evidence type="ECO:0000256" key="6">
    <source>
        <dbReference type="ARBA" id="ARBA00022840"/>
    </source>
</evidence>
<accession>E4T404</accession>
<keyword evidence="8" id="KW-0963">Cytoplasm</keyword>
<evidence type="ECO:0000256" key="2">
    <source>
        <dbReference type="ARBA" id="ARBA00009256"/>
    </source>
</evidence>
<dbReference type="Proteomes" id="UP000008718">
    <property type="component" value="Chromosome"/>
</dbReference>
<dbReference type="PANTHER" id="PTHR21299:SF1">
    <property type="entry name" value="PANTOATE--BETA-ALANINE LIGASE"/>
    <property type="match status" value="1"/>
</dbReference>
<dbReference type="EC" id="6.3.2.1" evidence="8"/>
<dbReference type="InterPro" id="IPR014729">
    <property type="entry name" value="Rossmann-like_a/b/a_fold"/>
</dbReference>
<feature type="binding site" evidence="8">
    <location>
        <position position="61"/>
    </location>
    <ligand>
        <name>(R)-pantoate</name>
        <dbReference type="ChEBI" id="CHEBI:15980"/>
    </ligand>
</feature>
<dbReference type="RefSeq" id="WP_013444817.1">
    <property type="nucleotide sequence ID" value="NC_014734.1"/>
</dbReference>
<evidence type="ECO:0000313" key="10">
    <source>
        <dbReference type="Proteomes" id="UP000008718"/>
    </source>
</evidence>
<dbReference type="AlphaFoldDB" id="E4T404"/>
<feature type="binding site" evidence="8">
    <location>
        <begin position="187"/>
        <end position="190"/>
    </location>
    <ligand>
        <name>ATP</name>
        <dbReference type="ChEBI" id="CHEBI:30616"/>
    </ligand>
</feature>
<dbReference type="PANTHER" id="PTHR21299">
    <property type="entry name" value="CYTIDYLATE KINASE/PANTOATE-BETA-ALANINE LIGASE"/>
    <property type="match status" value="1"/>
</dbReference>
<dbReference type="STRING" id="694427.Palpr_1302"/>
<dbReference type="HOGENOM" id="CLU_047148_0_0_10"/>
<feature type="binding site" evidence="8">
    <location>
        <begin position="30"/>
        <end position="37"/>
    </location>
    <ligand>
        <name>ATP</name>
        <dbReference type="ChEBI" id="CHEBI:30616"/>
    </ligand>
</feature>
<dbReference type="Pfam" id="PF02569">
    <property type="entry name" value="Pantoate_ligase"/>
    <property type="match status" value="1"/>
</dbReference>
<feature type="active site" description="Proton donor" evidence="8">
    <location>
        <position position="37"/>
    </location>
</feature>
<comment type="similarity">
    <text evidence="2 8">Belongs to the pantothenate synthetase family.</text>
</comment>
<keyword evidence="3 8" id="KW-0436">Ligase</keyword>
<comment type="subunit">
    <text evidence="8">Homodimer.</text>
</comment>
<evidence type="ECO:0000256" key="4">
    <source>
        <dbReference type="ARBA" id="ARBA00022655"/>
    </source>
</evidence>
<feature type="binding site" evidence="8">
    <location>
        <begin position="150"/>
        <end position="153"/>
    </location>
    <ligand>
        <name>ATP</name>
        <dbReference type="ChEBI" id="CHEBI:30616"/>
    </ligand>
</feature>
<dbReference type="GO" id="GO:0005524">
    <property type="term" value="F:ATP binding"/>
    <property type="evidence" value="ECO:0007669"/>
    <property type="project" value="UniProtKB-KW"/>
</dbReference>
<comment type="pathway">
    <text evidence="1 8">Cofactor biosynthesis; (R)-pantothenate biosynthesis; (R)-pantothenate from (R)-pantoate and beta-alanine: step 1/1.</text>
</comment>
<keyword evidence="5 8" id="KW-0547">Nucleotide-binding</keyword>
<sequence length="282" mass="31723">MKIIRKKAEISAEIQLLKAAGKKIGFVPTMGALHDGHKALVERCVAENDVCIVSVFVNPTQFNNVADLEKYPRSLERDAEMLQKAGCKLIFSPEADEIYASNELTEQFEFDFNGLDTVMEGKFRPGHFNGVVQIVSKLFQLVQPDNAYFGEKDFQQLAIIHHMVKALNFDINIIDCPIVREPSGLAMSSRNERLTADQRKNAVEISKVLFESRNFAAQMNPNELILWVVDKINKVPGLEVEYYEIVNSSTLQSVDSWSESAVGCIAVFCGEVRLIDNIRYNS</sequence>
<feature type="binding site" evidence="8">
    <location>
        <position position="156"/>
    </location>
    <ligand>
        <name>(R)-pantoate</name>
        <dbReference type="ChEBI" id="CHEBI:15980"/>
    </ligand>
</feature>
<dbReference type="Gene3D" id="3.30.1300.10">
    <property type="entry name" value="Pantoate-beta-alanine ligase, C-terminal domain"/>
    <property type="match status" value="1"/>
</dbReference>
<comment type="miscellaneous">
    <text evidence="8">The reaction proceeds by a bi uni uni bi ping pong mechanism.</text>
</comment>
<dbReference type="eggNOG" id="COG0414">
    <property type="taxonomic scope" value="Bacteria"/>
</dbReference>
<name>E4T404_PALPW</name>
<evidence type="ECO:0000256" key="7">
    <source>
        <dbReference type="ARBA" id="ARBA00048258"/>
    </source>
</evidence>
<proteinExistence type="inferred from homology"/>
<evidence type="ECO:0000256" key="1">
    <source>
        <dbReference type="ARBA" id="ARBA00004990"/>
    </source>
</evidence>
<keyword evidence="4 8" id="KW-0566">Pantothenate biosynthesis</keyword>
<dbReference type="Gene3D" id="3.40.50.620">
    <property type="entry name" value="HUPs"/>
    <property type="match status" value="1"/>
</dbReference>
<dbReference type="GO" id="GO:0004592">
    <property type="term" value="F:pantoate-beta-alanine ligase activity"/>
    <property type="evidence" value="ECO:0007669"/>
    <property type="project" value="UniProtKB-UniRule"/>
</dbReference>
<evidence type="ECO:0000256" key="8">
    <source>
        <dbReference type="HAMAP-Rule" id="MF_00158"/>
    </source>
</evidence>
<comment type="catalytic activity">
    <reaction evidence="7 8">
        <text>(R)-pantoate + beta-alanine + ATP = (R)-pantothenate + AMP + diphosphate + H(+)</text>
        <dbReference type="Rhea" id="RHEA:10912"/>
        <dbReference type="ChEBI" id="CHEBI:15378"/>
        <dbReference type="ChEBI" id="CHEBI:15980"/>
        <dbReference type="ChEBI" id="CHEBI:29032"/>
        <dbReference type="ChEBI" id="CHEBI:30616"/>
        <dbReference type="ChEBI" id="CHEBI:33019"/>
        <dbReference type="ChEBI" id="CHEBI:57966"/>
        <dbReference type="ChEBI" id="CHEBI:456215"/>
        <dbReference type="EC" id="6.3.2.1"/>
    </reaction>
</comment>
<evidence type="ECO:0000256" key="3">
    <source>
        <dbReference type="ARBA" id="ARBA00022598"/>
    </source>
</evidence>
<protein>
    <recommendedName>
        <fullName evidence="8">Pantothenate synthetase</fullName>
        <shortName evidence="8">PS</shortName>
        <ecNumber evidence="8">6.3.2.1</ecNumber>
    </recommendedName>
    <alternativeName>
        <fullName evidence="8">Pantoate--beta-alanine ligase</fullName>
    </alternativeName>
    <alternativeName>
        <fullName evidence="8">Pantoate-activating enzyme</fullName>
    </alternativeName>
</protein>
<reference evidence="9 10" key="2">
    <citation type="journal article" date="2011" name="Stand. Genomic Sci.">
        <title>Complete genome sequence of Paludibacter propionicigenes type strain (WB4).</title>
        <authorList>
            <person name="Gronow S."/>
            <person name="Munk C."/>
            <person name="Lapidus A."/>
            <person name="Nolan M."/>
            <person name="Lucas S."/>
            <person name="Hammon N."/>
            <person name="Deshpande S."/>
            <person name="Cheng J.F."/>
            <person name="Tapia R."/>
            <person name="Han C."/>
            <person name="Goodwin L."/>
            <person name="Pitluck S."/>
            <person name="Liolios K."/>
            <person name="Ivanova N."/>
            <person name="Mavromatis K."/>
            <person name="Mikhailova N."/>
            <person name="Pati A."/>
            <person name="Chen A."/>
            <person name="Palaniappan K."/>
            <person name="Land M."/>
            <person name="Hauser L."/>
            <person name="Chang Y.J."/>
            <person name="Jeffries C.D."/>
            <person name="Brambilla E."/>
            <person name="Rohde M."/>
            <person name="Goker M."/>
            <person name="Detter J.C."/>
            <person name="Woyke T."/>
            <person name="Bristow J."/>
            <person name="Eisen J.A."/>
            <person name="Markowitz V."/>
            <person name="Hugenholtz P."/>
            <person name="Kyrpides N.C."/>
            <person name="Klenk H.P."/>
        </authorList>
    </citation>
    <scope>NUCLEOTIDE SEQUENCE [LARGE SCALE GENOMIC DNA]</scope>
    <source>
        <strain evidence="10">DSM 17365 / JCM 13257 / WB4</strain>
    </source>
</reference>
<dbReference type="NCBIfam" id="TIGR00018">
    <property type="entry name" value="panC"/>
    <property type="match status" value="1"/>
</dbReference>
<dbReference type="SUPFAM" id="SSF52374">
    <property type="entry name" value="Nucleotidylyl transferase"/>
    <property type="match status" value="1"/>
</dbReference>
<evidence type="ECO:0000256" key="5">
    <source>
        <dbReference type="ARBA" id="ARBA00022741"/>
    </source>
</evidence>
<keyword evidence="10" id="KW-1185">Reference proteome</keyword>
<evidence type="ECO:0000313" key="9">
    <source>
        <dbReference type="EMBL" id="ADQ79448.1"/>
    </source>
</evidence>
<dbReference type="InterPro" id="IPR003721">
    <property type="entry name" value="Pantoate_ligase"/>
</dbReference>
<dbReference type="FunFam" id="3.40.50.620:FF:000013">
    <property type="entry name" value="Pantothenate synthetase"/>
    <property type="match status" value="1"/>
</dbReference>
<gene>
    <name evidence="8" type="primary">panC</name>
    <name evidence="9" type="ordered locus">Palpr_1302</name>
</gene>
<dbReference type="GO" id="GO:0005829">
    <property type="term" value="C:cytosol"/>
    <property type="evidence" value="ECO:0007669"/>
    <property type="project" value="TreeGrafter"/>
</dbReference>